<evidence type="ECO:0000313" key="1">
    <source>
        <dbReference type="EMBL" id="CAI8975049.1"/>
    </source>
</evidence>
<dbReference type="EMBL" id="OX458335">
    <property type="protein sequence ID" value="CAI8975049.1"/>
    <property type="molecule type" value="Genomic_DNA"/>
</dbReference>
<proteinExistence type="predicted"/>
<organism evidence="1 2">
    <name type="scientific">Pseudomonas syringae pv. tomato</name>
    <dbReference type="NCBI Taxonomy" id="323"/>
    <lineage>
        <taxon>Bacteria</taxon>
        <taxon>Pseudomonadati</taxon>
        <taxon>Pseudomonadota</taxon>
        <taxon>Gammaproteobacteria</taxon>
        <taxon>Pseudomonadales</taxon>
        <taxon>Pseudomonadaceae</taxon>
        <taxon>Pseudomonas</taxon>
    </lineage>
</organism>
<name>A0AAV1BTH4_PSEUB</name>
<dbReference type="CDD" id="cd10035">
    <property type="entry name" value="UDG_like"/>
    <property type="match status" value="1"/>
</dbReference>
<accession>A0AAV1BTH4</accession>
<dbReference type="AlphaFoldDB" id="A0AAV1BTH4"/>
<dbReference type="Proteomes" id="UP001177000">
    <property type="component" value="Chromosome"/>
</dbReference>
<sequence length="225" mass="25051">MTPTSFVKALASLSLEDVFNPYSDTCPVHDRTDAASYRRTNLRTYLSAAENIGVDTIWMGRDLGYRGGRRTGLALTDEFHLAEMARVYPGCASRQATRGPVIAERTAAEIWGVLKAIEKPPLLWNVFPFHPHEADNPLTNRRFKAKELALVNELNNALIKWLGVRRIVAIGQDAASYATAFGVEVLTVRHPSYGGVKDFRNGMRQIYSIPEDLLLGVRSLQPPLL</sequence>
<gene>
    <name evidence="1" type="ORF">DAPPPG215_25335</name>
</gene>
<dbReference type="InterPro" id="IPR036895">
    <property type="entry name" value="Uracil-DNA_glycosylase-like_sf"/>
</dbReference>
<evidence type="ECO:0000313" key="2">
    <source>
        <dbReference type="Proteomes" id="UP001177000"/>
    </source>
</evidence>
<dbReference type="Gene3D" id="3.40.470.10">
    <property type="entry name" value="Uracil-DNA glycosylase-like domain"/>
    <property type="match status" value="1"/>
</dbReference>
<dbReference type="RefSeq" id="WP_007245641.1">
    <property type="nucleotide sequence ID" value="NZ_CP019871.1"/>
</dbReference>
<reference evidence="1" key="1">
    <citation type="submission" date="2023-03" db="EMBL/GenBank/DDBJ databases">
        <authorList>
            <person name="Pothier F. J."/>
        </authorList>
    </citation>
    <scope>NUCLEOTIDE SEQUENCE</scope>
    <source>
        <strain evidence="1">DAPP-PG 215</strain>
    </source>
</reference>
<dbReference type="SUPFAM" id="SSF52141">
    <property type="entry name" value="Uracil-DNA glycosylase-like"/>
    <property type="match status" value="1"/>
</dbReference>
<protein>
    <submittedName>
        <fullName evidence="1">Uracil-DNA glycosylase</fullName>
    </submittedName>
</protein>